<dbReference type="GO" id="GO:0000993">
    <property type="term" value="F:RNA polymerase II complex binding"/>
    <property type="evidence" value="ECO:0007669"/>
    <property type="project" value="InterPro"/>
</dbReference>
<dbReference type="PANTHER" id="PTHR15921:SF3">
    <property type="entry name" value="PRE-MRNA CLEAVAGE COMPLEX 2 PROTEIN PCF11"/>
    <property type="match status" value="1"/>
</dbReference>
<feature type="compositionally biased region" description="Low complexity" evidence="1">
    <location>
        <begin position="342"/>
        <end position="352"/>
    </location>
</feature>
<organism evidence="3 4">
    <name type="scientific">Stachybotrys elegans</name>
    <dbReference type="NCBI Taxonomy" id="80388"/>
    <lineage>
        <taxon>Eukaryota</taxon>
        <taxon>Fungi</taxon>
        <taxon>Dikarya</taxon>
        <taxon>Ascomycota</taxon>
        <taxon>Pezizomycotina</taxon>
        <taxon>Sordariomycetes</taxon>
        <taxon>Hypocreomycetidae</taxon>
        <taxon>Hypocreales</taxon>
        <taxon>Stachybotryaceae</taxon>
        <taxon>Stachybotrys</taxon>
    </lineage>
</organism>
<dbReference type="Gene3D" id="1.25.40.90">
    <property type="match status" value="1"/>
</dbReference>
<evidence type="ECO:0000313" key="4">
    <source>
        <dbReference type="Proteomes" id="UP000813444"/>
    </source>
</evidence>
<gene>
    <name evidence="3" type="ORF">B0I35DRAFT_481624</name>
</gene>
<proteinExistence type="predicted"/>
<dbReference type="GO" id="GO:0031124">
    <property type="term" value="P:mRNA 3'-end processing"/>
    <property type="evidence" value="ECO:0007669"/>
    <property type="project" value="InterPro"/>
</dbReference>
<dbReference type="InterPro" id="IPR045154">
    <property type="entry name" value="PCF11-like"/>
</dbReference>
<dbReference type="InterPro" id="IPR021605">
    <property type="entry name" value="Pcf11_Clp1-ID"/>
</dbReference>
<dbReference type="AlphaFoldDB" id="A0A8K0SLS5"/>
<dbReference type="PANTHER" id="PTHR15921">
    <property type="entry name" value="PRE-MRNA CLEAVAGE COMPLEX II"/>
    <property type="match status" value="1"/>
</dbReference>
<accession>A0A8K0SLS5</accession>
<dbReference type="InterPro" id="IPR047415">
    <property type="entry name" value="Pcf11_CID"/>
</dbReference>
<dbReference type="CDD" id="cd16982">
    <property type="entry name" value="CID_Pcf11"/>
    <property type="match status" value="1"/>
</dbReference>
<sequence length="694" mass="74768">MESGAAEVAEDYRHALEDLSGNLRAEISNLTHIARESTEHALTIAEVLQQHILKAPPSKKLPALYVLDSIVKNVGTPYTLYFGRNLFKTFMESYAVVDNNIRKKMEEMLRTWKDPVPNSLDTRPVFSHDLVRPIENALMKARVASMPQPALMTGRPRSAMMPNRNTPTPPGMRGHPGAPAGYPAQPYPIPNGARPGQMPPGHPQAGQQQPPFYPQPNTPQLGNSAPAPFQLPGMGPYGSAAPVAPGGAGINVDTLNNDIQNLIVATKVEASHNPHDASVQSRLRALVDLQGVVQRTSLPADQLELIKNKVTELAAVTIRATSAQNSTPIPAPVLPPPPAPVTPSSSAPVGAPFQPPKSGPVTLDSLLGPGALATLLARKSATPQNPTPNPPPYANVAIRSPPPMHSEPPKTAPPAAPAPAQPPVQNAGSLLEQLRKAGLLGPSAGTPSNGMPVQVPPPPPPPPSMPILPPNLSSILAAAKAAVPPPFLQAARPILDAQSIKQQFNPSIISSLYDELGPPCTQCGRRFRTDEQGRQKKMAHMDWHFRVHQRSTEVEKKGTYRSYYVDSQDWVKSREVVDAEHSSAPEDAAQDGKDAEASIKYIPVPEPGRGINNVCPICQERFENKWLDTAQEWVWLDAVLVGNRVYHASCHSEATRDREDTPGFSRKTPEPVLGKRKAEGNMSSPKVRSLKTFA</sequence>
<evidence type="ECO:0000259" key="2">
    <source>
        <dbReference type="PROSITE" id="PS51391"/>
    </source>
</evidence>
<dbReference type="Pfam" id="PF11526">
    <property type="entry name" value="Pfc11_Clp1_ID"/>
    <property type="match status" value="1"/>
</dbReference>
<evidence type="ECO:0000256" key="1">
    <source>
        <dbReference type="SAM" id="MobiDB-lite"/>
    </source>
</evidence>
<feature type="region of interest" description="Disordered" evidence="1">
    <location>
        <begin position="652"/>
        <end position="694"/>
    </location>
</feature>
<feature type="compositionally biased region" description="Pro residues" evidence="1">
    <location>
        <begin position="454"/>
        <end position="463"/>
    </location>
</feature>
<feature type="region of interest" description="Disordered" evidence="1">
    <location>
        <begin position="323"/>
        <end position="366"/>
    </location>
</feature>
<dbReference type="GO" id="GO:0005849">
    <property type="term" value="C:mRNA cleavage factor complex"/>
    <property type="evidence" value="ECO:0007669"/>
    <property type="project" value="InterPro"/>
</dbReference>
<feature type="region of interest" description="Disordered" evidence="1">
    <location>
        <begin position="439"/>
        <end position="463"/>
    </location>
</feature>
<dbReference type="SUPFAM" id="SSF48464">
    <property type="entry name" value="ENTH/VHS domain"/>
    <property type="match status" value="1"/>
</dbReference>
<dbReference type="SMART" id="SM00582">
    <property type="entry name" value="RPR"/>
    <property type="match status" value="1"/>
</dbReference>
<dbReference type="InterPro" id="IPR054127">
    <property type="entry name" value="Pcf11_C"/>
</dbReference>
<dbReference type="Pfam" id="PF04818">
    <property type="entry name" value="CID"/>
    <property type="match status" value="1"/>
</dbReference>
<dbReference type="PROSITE" id="PS51391">
    <property type="entry name" value="CID"/>
    <property type="match status" value="1"/>
</dbReference>
<dbReference type="GO" id="GO:0003729">
    <property type="term" value="F:mRNA binding"/>
    <property type="evidence" value="ECO:0007669"/>
    <property type="project" value="InterPro"/>
</dbReference>
<dbReference type="Pfam" id="PF21936">
    <property type="entry name" value="Pcf11_C"/>
    <property type="match status" value="1"/>
</dbReference>
<dbReference type="OrthoDB" id="343582at2759"/>
<comment type="caution">
    <text evidence="3">The sequence shown here is derived from an EMBL/GenBank/DDBJ whole genome shotgun (WGS) entry which is preliminary data.</text>
</comment>
<feature type="compositionally biased region" description="Pro residues" evidence="1">
    <location>
        <begin position="329"/>
        <end position="341"/>
    </location>
</feature>
<feature type="domain" description="CID" evidence="2">
    <location>
        <begin position="4"/>
        <end position="142"/>
    </location>
</feature>
<dbReference type="GO" id="GO:0006369">
    <property type="term" value="P:termination of RNA polymerase II transcription"/>
    <property type="evidence" value="ECO:0007669"/>
    <property type="project" value="InterPro"/>
</dbReference>
<dbReference type="InterPro" id="IPR006569">
    <property type="entry name" value="CID_dom"/>
</dbReference>
<evidence type="ECO:0000313" key="3">
    <source>
        <dbReference type="EMBL" id="KAH7311677.1"/>
    </source>
</evidence>
<dbReference type="FunFam" id="1.25.40.90:FF:000016">
    <property type="entry name" value="mRNA cleavage factor complex component Pcf11"/>
    <property type="match status" value="1"/>
</dbReference>
<dbReference type="InterPro" id="IPR008942">
    <property type="entry name" value="ENTH_VHS"/>
</dbReference>
<keyword evidence="4" id="KW-1185">Reference proteome</keyword>
<name>A0A8K0SLS5_9HYPO</name>
<dbReference type="GO" id="GO:0005737">
    <property type="term" value="C:cytoplasm"/>
    <property type="evidence" value="ECO:0007669"/>
    <property type="project" value="TreeGrafter"/>
</dbReference>
<feature type="region of interest" description="Disordered" evidence="1">
    <location>
        <begin position="188"/>
        <end position="225"/>
    </location>
</feature>
<dbReference type="Proteomes" id="UP000813444">
    <property type="component" value="Unassembled WGS sequence"/>
</dbReference>
<dbReference type="EMBL" id="JAGPNK010000011">
    <property type="protein sequence ID" value="KAH7311677.1"/>
    <property type="molecule type" value="Genomic_DNA"/>
</dbReference>
<protein>
    <recommendedName>
        <fullName evidence="2">CID domain-containing protein</fullName>
    </recommendedName>
</protein>
<feature type="compositionally biased region" description="Pro residues" evidence="1">
    <location>
        <begin position="400"/>
        <end position="422"/>
    </location>
</feature>
<reference evidence="3" key="1">
    <citation type="journal article" date="2021" name="Nat. Commun.">
        <title>Genetic determinants of endophytism in the Arabidopsis root mycobiome.</title>
        <authorList>
            <person name="Mesny F."/>
            <person name="Miyauchi S."/>
            <person name="Thiergart T."/>
            <person name="Pickel B."/>
            <person name="Atanasova L."/>
            <person name="Karlsson M."/>
            <person name="Huettel B."/>
            <person name="Barry K.W."/>
            <person name="Haridas S."/>
            <person name="Chen C."/>
            <person name="Bauer D."/>
            <person name="Andreopoulos W."/>
            <person name="Pangilinan J."/>
            <person name="LaButti K."/>
            <person name="Riley R."/>
            <person name="Lipzen A."/>
            <person name="Clum A."/>
            <person name="Drula E."/>
            <person name="Henrissat B."/>
            <person name="Kohler A."/>
            <person name="Grigoriev I.V."/>
            <person name="Martin F.M."/>
            <person name="Hacquard S."/>
        </authorList>
    </citation>
    <scope>NUCLEOTIDE SEQUENCE</scope>
    <source>
        <strain evidence="3">MPI-CAGE-CH-0235</strain>
    </source>
</reference>
<feature type="region of interest" description="Disordered" evidence="1">
    <location>
        <begin position="379"/>
        <end position="425"/>
    </location>
</feature>